<evidence type="ECO:0000256" key="10">
    <source>
        <dbReference type="ARBA" id="ARBA00047298"/>
    </source>
</evidence>
<evidence type="ECO:0000256" key="6">
    <source>
        <dbReference type="ARBA" id="ARBA00022741"/>
    </source>
</evidence>
<evidence type="ECO:0000256" key="14">
    <source>
        <dbReference type="SAM" id="MobiDB-lite"/>
    </source>
</evidence>
<dbReference type="PROSITE" id="PS00888">
    <property type="entry name" value="CNMP_BINDING_1"/>
    <property type="match status" value="2"/>
</dbReference>
<evidence type="ECO:0000259" key="15">
    <source>
        <dbReference type="PROSITE" id="PS50011"/>
    </source>
</evidence>
<feature type="coiled-coil region" evidence="13">
    <location>
        <begin position="141"/>
        <end position="182"/>
    </location>
</feature>
<keyword evidence="7" id="KW-0418">Kinase</keyword>
<evidence type="ECO:0000256" key="8">
    <source>
        <dbReference type="ARBA" id="ARBA00022840"/>
    </source>
</evidence>
<feature type="domain" description="Cyclic nucleotide-binding" evidence="16">
    <location>
        <begin position="283"/>
        <end position="398"/>
    </location>
</feature>
<reference evidence="18 19" key="2">
    <citation type="journal article" date="2004" name="Trends Parasitol.">
        <title>The Anopheles gambiae genome: an update.</title>
        <authorList>
            <person name="Mongin E."/>
            <person name="Louis C."/>
            <person name="Holt R.A."/>
            <person name="Birney E."/>
            <person name="Collins F.H."/>
        </authorList>
    </citation>
    <scope>NUCLEOTIDE SEQUENCE [LARGE SCALE GENOMIC DNA]</scope>
    <source>
        <strain evidence="18 19">PEST</strain>
    </source>
</reference>
<evidence type="ECO:0000256" key="11">
    <source>
        <dbReference type="ARBA" id="ARBA00047462"/>
    </source>
</evidence>
<keyword evidence="3" id="KW-0723">Serine/threonine-protein kinase</keyword>
<dbReference type="CDD" id="cd05572">
    <property type="entry name" value="STKc_cGK"/>
    <property type="match status" value="1"/>
</dbReference>
<evidence type="ECO:0000256" key="3">
    <source>
        <dbReference type="ARBA" id="ARBA00022527"/>
    </source>
</evidence>
<dbReference type="SMART" id="SM00220">
    <property type="entry name" value="S_TKc"/>
    <property type="match status" value="1"/>
</dbReference>
<keyword evidence="9" id="KW-0142">cGMP-binding</keyword>
<dbReference type="PROSITE" id="PS00889">
    <property type="entry name" value="CNMP_BINDING_2"/>
    <property type="match status" value="2"/>
</dbReference>
<keyword evidence="5" id="KW-0808">Transferase</keyword>
<dbReference type="InterPro" id="IPR035014">
    <property type="entry name" value="STKc_cGK"/>
</dbReference>
<dbReference type="CDD" id="cd00038">
    <property type="entry name" value="CAP_ED"/>
    <property type="match status" value="2"/>
</dbReference>
<dbReference type="InterPro" id="IPR000595">
    <property type="entry name" value="cNMP-bd_dom"/>
</dbReference>
<keyword evidence="6 12" id="KW-0547">Nucleotide-binding</keyword>
<dbReference type="PROSITE" id="PS51285">
    <property type="entry name" value="AGC_KINASE_CTER"/>
    <property type="match status" value="1"/>
</dbReference>
<dbReference type="SMART" id="SM00100">
    <property type="entry name" value="cNMP"/>
    <property type="match status" value="2"/>
</dbReference>
<accession>A0ABK8G7Q2</accession>
<dbReference type="Gene3D" id="2.60.120.10">
    <property type="entry name" value="Jelly Rolls"/>
    <property type="match status" value="2"/>
</dbReference>
<dbReference type="InterPro" id="IPR018490">
    <property type="entry name" value="cNMP-bd_dom_sf"/>
</dbReference>
<dbReference type="Gene3D" id="1.20.5.170">
    <property type="match status" value="1"/>
</dbReference>
<comment type="similarity">
    <text evidence="1">Belongs to the protein kinase superfamily. AGC Ser/Thr protein kinase family. cGMP subfamily.</text>
</comment>
<dbReference type="Proteomes" id="UP000007062">
    <property type="component" value="Chromosome 3R"/>
</dbReference>
<dbReference type="PROSITE" id="PS50042">
    <property type="entry name" value="CNMP_BINDING_3"/>
    <property type="match status" value="2"/>
</dbReference>
<dbReference type="InterPro" id="IPR011009">
    <property type="entry name" value="Kinase-like_dom_sf"/>
</dbReference>
<feature type="domain" description="AGC-kinase C-terminal" evidence="17">
    <location>
        <begin position="800"/>
        <end position="851"/>
    </location>
</feature>
<evidence type="ECO:0000256" key="13">
    <source>
        <dbReference type="SAM" id="Coils"/>
    </source>
</evidence>
<feature type="binding site" evidence="12">
    <location>
        <position position="570"/>
    </location>
    <ligand>
        <name>ATP</name>
        <dbReference type="ChEBI" id="CHEBI:30616"/>
    </ligand>
</feature>
<dbReference type="Gene3D" id="1.10.510.10">
    <property type="entry name" value="Transferase(Phosphotransferase) domain 1"/>
    <property type="match status" value="1"/>
</dbReference>
<evidence type="ECO:0000256" key="5">
    <source>
        <dbReference type="ARBA" id="ARBA00022679"/>
    </source>
</evidence>
<dbReference type="SMART" id="SM00133">
    <property type="entry name" value="S_TK_X"/>
    <property type="match status" value="1"/>
</dbReference>
<feature type="domain" description="Protein kinase" evidence="15">
    <location>
        <begin position="540"/>
        <end position="799"/>
    </location>
</feature>
<feature type="compositionally biased region" description="Gly residues" evidence="14">
    <location>
        <begin position="16"/>
        <end position="35"/>
    </location>
</feature>
<keyword evidence="13" id="KW-0175">Coiled coil</keyword>
<dbReference type="InterPro" id="IPR008271">
    <property type="entry name" value="Ser/Thr_kinase_AS"/>
</dbReference>
<dbReference type="EnsemblMetazoa" id="AGAP029978.R817">
    <property type="protein sequence ID" value="AGAP029978.P817"/>
    <property type="gene ID" value="AGAP029978"/>
</dbReference>
<evidence type="ECO:0000313" key="18">
    <source>
        <dbReference type="EnsemblMetazoa" id="AGAP029978.P817"/>
    </source>
</evidence>
<organism evidence="18 19">
    <name type="scientific">Anopheles gambiae</name>
    <name type="common">African malaria mosquito</name>
    <dbReference type="NCBI Taxonomy" id="7165"/>
    <lineage>
        <taxon>Eukaryota</taxon>
        <taxon>Metazoa</taxon>
        <taxon>Ecdysozoa</taxon>
        <taxon>Arthropoda</taxon>
        <taxon>Hexapoda</taxon>
        <taxon>Insecta</taxon>
        <taxon>Pterygota</taxon>
        <taxon>Neoptera</taxon>
        <taxon>Endopterygota</taxon>
        <taxon>Diptera</taxon>
        <taxon>Nematocera</taxon>
        <taxon>Culicoidea</taxon>
        <taxon>Culicidae</taxon>
        <taxon>Anophelinae</taxon>
        <taxon>Anopheles</taxon>
    </lineage>
</organism>
<reference evidence="18 19" key="1">
    <citation type="journal article" date="2002" name="Science">
        <title>The genome sequence of the malaria mosquito Anopheles gambiae.</title>
        <authorList>
            <person name="Holt R.A."/>
            <person name="Subramanian G.M."/>
            <person name="Halpern A."/>
            <person name="Sutton G.G."/>
            <person name="Charlab R."/>
            <person name="Nusskern D.R."/>
            <person name="Wincker P."/>
            <person name="Clark A.G."/>
            <person name="Ribeiro J.M."/>
            <person name="Wides R."/>
            <person name="Salzberg S.L."/>
            <person name="Loftus B."/>
            <person name="Yandell M."/>
            <person name="Majoros W.H."/>
            <person name="Rusch D.B."/>
            <person name="Lai Z."/>
            <person name="Kraft C.L."/>
            <person name="Abril J.F."/>
            <person name="Anthouard V."/>
            <person name="Arensburger P."/>
            <person name="Atkinson P.W."/>
            <person name="Baden H."/>
            <person name="de Berardinis V."/>
            <person name="Baldwin D."/>
            <person name="Benes V."/>
            <person name="Biedler J."/>
            <person name="Blass C."/>
            <person name="Bolanos R."/>
            <person name="Boscus D."/>
            <person name="Barnstead M."/>
            <person name="Cai S."/>
            <person name="Center A."/>
            <person name="Chaturverdi K."/>
            <person name="Christophides G.K."/>
            <person name="Chrystal M.A."/>
            <person name="Clamp M."/>
            <person name="Cravchik A."/>
            <person name="Curwen V."/>
            <person name="Dana A."/>
            <person name="Delcher A."/>
            <person name="Dew I."/>
            <person name="Evans C.A."/>
            <person name="Flanigan M."/>
            <person name="Grundschober-Freimoser A."/>
            <person name="Friedli L."/>
            <person name="Gu Z."/>
            <person name="Guan P."/>
            <person name="Guigo R."/>
            <person name="Hillenmeyer M.E."/>
            <person name="Hladun S.L."/>
            <person name="Hogan J.R."/>
            <person name="Hong Y.S."/>
            <person name="Hoover J."/>
            <person name="Jaillon O."/>
            <person name="Ke Z."/>
            <person name="Kodira C."/>
            <person name="Kokoza E."/>
            <person name="Koutsos A."/>
            <person name="Letunic I."/>
            <person name="Levitsky A."/>
            <person name="Liang Y."/>
            <person name="Lin J.J."/>
            <person name="Lobo N.F."/>
            <person name="Lopez J.R."/>
            <person name="Malek J.A."/>
            <person name="McIntosh T.C."/>
            <person name="Meister S."/>
            <person name="Miller J."/>
            <person name="Mobarry C."/>
            <person name="Mongin E."/>
            <person name="Murphy S.D."/>
            <person name="O'Brochta D.A."/>
            <person name="Pfannkoch C."/>
            <person name="Qi R."/>
            <person name="Regier M.A."/>
            <person name="Remington K."/>
            <person name="Shao H."/>
            <person name="Sharakhova M.V."/>
            <person name="Sitter C.D."/>
            <person name="Shetty J."/>
            <person name="Smith T.J."/>
            <person name="Strong R."/>
            <person name="Sun J."/>
            <person name="Thomasova D."/>
            <person name="Ton L.Q."/>
            <person name="Topalis P."/>
            <person name="Tu Z."/>
            <person name="Unger M.F."/>
            <person name="Walenz B."/>
            <person name="Wang A."/>
            <person name="Wang J."/>
            <person name="Wang M."/>
            <person name="Wang X."/>
            <person name="Woodford K.J."/>
            <person name="Wortman J.R."/>
            <person name="Wu M."/>
            <person name="Yao A."/>
            <person name="Zdobnov E.M."/>
            <person name="Zhang H."/>
            <person name="Zhao Q."/>
            <person name="Zhao S."/>
            <person name="Zhu S.C."/>
            <person name="Zhimulev I."/>
            <person name="Coluzzi M."/>
            <person name="della Torre A."/>
            <person name="Roth C.W."/>
            <person name="Louis C."/>
            <person name="Kalush F."/>
            <person name="Mural R.J."/>
            <person name="Myers E.W."/>
            <person name="Adams M.D."/>
            <person name="Smith H.O."/>
            <person name="Broder S."/>
            <person name="Gardner M.J."/>
            <person name="Fraser C.M."/>
            <person name="Birney E."/>
            <person name="Bork P."/>
            <person name="Brey P.T."/>
            <person name="Venter J.C."/>
            <person name="Weissenbach J."/>
            <person name="Kafatos F.C."/>
            <person name="Collins F.H."/>
            <person name="Hoffman S.L."/>
        </authorList>
    </citation>
    <scope>NUCLEOTIDE SEQUENCE [LARGE SCALE GENOMIC DNA]</scope>
    <source>
        <strain evidence="18 19">PEST</strain>
    </source>
</reference>
<comment type="catalytic activity">
    <reaction evidence="10">
        <text>L-threonyl-[protein] + ATP = O-phospho-L-threonyl-[protein] + ADP + H(+)</text>
        <dbReference type="Rhea" id="RHEA:46608"/>
        <dbReference type="Rhea" id="RHEA-COMP:11060"/>
        <dbReference type="Rhea" id="RHEA-COMP:11605"/>
        <dbReference type="ChEBI" id="CHEBI:15378"/>
        <dbReference type="ChEBI" id="CHEBI:30013"/>
        <dbReference type="ChEBI" id="CHEBI:30616"/>
        <dbReference type="ChEBI" id="CHEBI:61977"/>
        <dbReference type="ChEBI" id="CHEBI:456216"/>
        <dbReference type="EC" id="2.7.11.12"/>
    </reaction>
</comment>
<feature type="region of interest" description="Disordered" evidence="14">
    <location>
        <begin position="828"/>
        <end position="851"/>
    </location>
</feature>
<dbReference type="PANTHER" id="PTHR24353">
    <property type="entry name" value="CYCLIC NUCLEOTIDE-DEPENDENT PROTEIN KINASE"/>
    <property type="match status" value="1"/>
</dbReference>
<dbReference type="PROSITE" id="PS00107">
    <property type="entry name" value="PROTEIN_KINASE_ATP"/>
    <property type="match status" value="1"/>
</dbReference>
<sequence>MSSSKPPTMKSALHGGILGGKSNGKNGNTGNGSGAEGRPVPAGGTLGLSAAGCKYDRTIEDTVVALRRELRTVYETLREQNEKLVDLEKDVRDRDISIRYLKNEYRKLQEYYRSNKSDLSVPPNFNLNGNNKENGGGGGGTANVDELLQKLQQELKEKDQMVRELNQKVIRLSNNLIFVQKESLSKDDRLDELQNEIDKFRQVVRPITKAMIEKRCSEDTFDSWSPGVENTRVLPVTETRIKRQAISAEPLSSLAGMQGDLIKIPKSSLSREIIKSAILDNDFMKNLEMTQIREIVDCMYPVQYAAGSLIIKEGDVGSIVYVMEEGRVEVSREGKYLSTLSGAKVLGELAILYHCQRTATITAATDCKLWAIERQCFQTIMMRTGLIRQAEYSDFLKSVPIFKNLPEDTLCKISDVLEECYYQKGDYIIRQGARGDTFFIISKGQVRVTIRQPDTQEEKFIRTLGKGDFFGEKALQGDDLRTANIICDSPEGVTCLVIDRDTFNQLISNLDEIRNRYNDEGVSQRKKIWEEFREVKLSDLRVISTLGVGGFGRVELVQLAQDKSRSFALKQMKKAQIVETRQQQHIMSEKEIMSEANSDFIVKLYKTFKDRKYLYMLMESCLGGELWTILRDRGHFDDGTTRFYTACVVEAFDYLHSRNIIYRDLKPENLLLDVSGYVKLVDFGFAKKLQSGRKTWTFCGTPEYVAPEVILNRGHDISADYWSLGVLMFELLTGTPPFTGADPMRTYNIILKGIDAIEFPRNITRNASALIKKLCRDNPTERLGYQRGGISEIQKHKWFDGFYWEGLRNRSLPPPILPKVQSVVDTANFDDYPADPDGPPPDDLSGWDDDF</sequence>
<keyword evidence="8 12" id="KW-0067">ATP-binding</keyword>
<dbReference type="InterPro" id="IPR000961">
    <property type="entry name" value="AGC-kinase_C"/>
</dbReference>
<protein>
    <recommendedName>
        <fullName evidence="2">cGMP-dependent protein kinase</fullName>
        <ecNumber evidence="2">2.7.11.12</ecNumber>
    </recommendedName>
</protein>
<proteinExistence type="inferred from homology"/>
<dbReference type="InterPro" id="IPR014710">
    <property type="entry name" value="RmlC-like_jellyroll"/>
</dbReference>
<dbReference type="SUPFAM" id="SSF56112">
    <property type="entry name" value="Protein kinase-like (PK-like)"/>
    <property type="match status" value="1"/>
</dbReference>
<keyword evidence="4" id="KW-0140">cGMP</keyword>
<comment type="catalytic activity">
    <reaction evidence="11">
        <text>L-seryl-[protein] + ATP = O-phospho-L-seryl-[protein] + ADP + H(+)</text>
        <dbReference type="Rhea" id="RHEA:17989"/>
        <dbReference type="Rhea" id="RHEA-COMP:9863"/>
        <dbReference type="Rhea" id="RHEA-COMP:11604"/>
        <dbReference type="ChEBI" id="CHEBI:15378"/>
        <dbReference type="ChEBI" id="CHEBI:29999"/>
        <dbReference type="ChEBI" id="CHEBI:30616"/>
        <dbReference type="ChEBI" id="CHEBI:83421"/>
        <dbReference type="ChEBI" id="CHEBI:456216"/>
        <dbReference type="EC" id="2.7.11.12"/>
    </reaction>
</comment>
<dbReference type="CDD" id="cd12083">
    <property type="entry name" value="DD_cGKI"/>
    <property type="match status" value="1"/>
</dbReference>
<dbReference type="PROSITE" id="PS50011">
    <property type="entry name" value="PROTEIN_KINASE_DOM"/>
    <property type="match status" value="1"/>
</dbReference>
<dbReference type="PIRSF" id="PIRSF000559">
    <property type="entry name" value="cGMP-dep_kinase"/>
    <property type="match status" value="1"/>
</dbReference>
<dbReference type="InterPro" id="IPR000719">
    <property type="entry name" value="Prot_kinase_dom"/>
</dbReference>
<evidence type="ECO:0000256" key="7">
    <source>
        <dbReference type="ARBA" id="ARBA00022777"/>
    </source>
</evidence>
<evidence type="ECO:0000256" key="12">
    <source>
        <dbReference type="PROSITE-ProRule" id="PRU10141"/>
    </source>
</evidence>
<keyword evidence="19" id="KW-1185">Reference proteome</keyword>
<evidence type="ECO:0000256" key="9">
    <source>
        <dbReference type="ARBA" id="ARBA00022992"/>
    </source>
</evidence>
<dbReference type="PROSITE" id="PS00108">
    <property type="entry name" value="PROTEIN_KINASE_ST"/>
    <property type="match status" value="1"/>
</dbReference>
<feature type="region of interest" description="Disordered" evidence="14">
    <location>
        <begin position="1"/>
        <end position="43"/>
    </location>
</feature>
<feature type="coiled-coil region" evidence="13">
    <location>
        <begin position="63"/>
        <end position="94"/>
    </location>
</feature>
<dbReference type="InterPro" id="IPR002374">
    <property type="entry name" value="cGMP_dep_kinase"/>
</dbReference>
<dbReference type="Pfam" id="PF00027">
    <property type="entry name" value="cNMP_binding"/>
    <property type="match status" value="2"/>
</dbReference>
<feature type="domain" description="Cyclic nucleotide-binding" evidence="16">
    <location>
        <begin position="401"/>
        <end position="524"/>
    </location>
</feature>
<dbReference type="EMBL" id="AAAB01008984">
    <property type="status" value="NOT_ANNOTATED_CDS"/>
    <property type="molecule type" value="Genomic_DNA"/>
</dbReference>
<dbReference type="InterPro" id="IPR017441">
    <property type="entry name" value="Protein_kinase_ATP_BS"/>
</dbReference>
<dbReference type="Gene3D" id="3.30.200.20">
    <property type="entry name" value="Phosphorylase Kinase, domain 1"/>
    <property type="match status" value="1"/>
</dbReference>
<evidence type="ECO:0000256" key="2">
    <source>
        <dbReference type="ARBA" id="ARBA00012428"/>
    </source>
</evidence>
<name>A0ABK8G7Q2_ANOGA</name>
<evidence type="ECO:0000313" key="19">
    <source>
        <dbReference type="Proteomes" id="UP000007062"/>
    </source>
</evidence>
<reference evidence="18" key="3">
    <citation type="submission" date="2025-05" db="UniProtKB">
        <authorList>
            <consortium name="EnsemblMetazoa"/>
        </authorList>
    </citation>
    <scope>IDENTIFICATION</scope>
    <source>
        <strain evidence="18">PEST</strain>
    </source>
</reference>
<dbReference type="EC" id="2.7.11.12" evidence="2"/>
<dbReference type="SUPFAM" id="SSF51206">
    <property type="entry name" value="cAMP-binding domain-like"/>
    <property type="match status" value="2"/>
</dbReference>
<evidence type="ECO:0000256" key="1">
    <source>
        <dbReference type="ARBA" id="ARBA00006352"/>
    </source>
</evidence>
<evidence type="ECO:0000259" key="16">
    <source>
        <dbReference type="PROSITE" id="PS50042"/>
    </source>
</evidence>
<dbReference type="Pfam" id="PF00069">
    <property type="entry name" value="Pkinase"/>
    <property type="match status" value="1"/>
</dbReference>
<evidence type="ECO:0000256" key="4">
    <source>
        <dbReference type="ARBA" id="ARBA00022535"/>
    </source>
</evidence>
<dbReference type="InterPro" id="IPR018488">
    <property type="entry name" value="cNMP-bd_CS"/>
</dbReference>
<evidence type="ECO:0000259" key="17">
    <source>
        <dbReference type="PROSITE" id="PS51285"/>
    </source>
</evidence>
<dbReference type="PANTHER" id="PTHR24353:SF111">
    <property type="match status" value="1"/>
</dbReference>
<dbReference type="PRINTS" id="PR00104">
    <property type="entry name" value="CGMPKINASE"/>
</dbReference>